<feature type="compositionally biased region" description="Low complexity" evidence="10">
    <location>
        <begin position="474"/>
        <end position="491"/>
    </location>
</feature>
<evidence type="ECO:0000256" key="3">
    <source>
        <dbReference type="ARBA" id="ARBA00022771"/>
    </source>
</evidence>
<dbReference type="GO" id="GO:0003677">
    <property type="term" value="F:DNA binding"/>
    <property type="evidence" value="ECO:0007669"/>
    <property type="project" value="UniProtKB-KW"/>
</dbReference>
<dbReference type="Pfam" id="PF03110">
    <property type="entry name" value="SBP"/>
    <property type="match status" value="1"/>
</dbReference>
<feature type="compositionally biased region" description="Polar residues" evidence="10">
    <location>
        <begin position="463"/>
        <end position="473"/>
    </location>
</feature>
<dbReference type="InterPro" id="IPR004333">
    <property type="entry name" value="SBP_dom"/>
</dbReference>
<dbReference type="AlphaFoldDB" id="A0A1D1XPS6"/>
<dbReference type="Pfam" id="PF26102">
    <property type="entry name" value="Ig_SPL7"/>
    <property type="match status" value="1"/>
</dbReference>
<comment type="subcellular location">
    <subcellularLocation>
        <location evidence="1">Nucleus</location>
    </subcellularLocation>
</comment>
<dbReference type="GO" id="GO:0008270">
    <property type="term" value="F:zinc ion binding"/>
    <property type="evidence" value="ECO:0007669"/>
    <property type="project" value="UniProtKB-KW"/>
</dbReference>
<evidence type="ECO:0000259" key="11">
    <source>
        <dbReference type="PROSITE" id="PS51141"/>
    </source>
</evidence>
<dbReference type="PANTHER" id="PTHR31251:SF132">
    <property type="entry name" value="SQUAMOSA PROMOTER-BINDING-LIKE PROTEIN 1-RELATED"/>
    <property type="match status" value="1"/>
</dbReference>
<evidence type="ECO:0000256" key="2">
    <source>
        <dbReference type="ARBA" id="ARBA00022723"/>
    </source>
</evidence>
<dbReference type="Gene3D" id="4.10.1100.10">
    <property type="entry name" value="Transcription factor, SBP-box domain"/>
    <property type="match status" value="1"/>
</dbReference>
<evidence type="ECO:0000256" key="7">
    <source>
        <dbReference type="ARBA" id="ARBA00023163"/>
    </source>
</evidence>
<keyword evidence="2" id="KW-0479">Metal-binding</keyword>
<proteinExistence type="predicted"/>
<dbReference type="GO" id="GO:0005634">
    <property type="term" value="C:nucleus"/>
    <property type="evidence" value="ECO:0007669"/>
    <property type="project" value="UniProtKB-SubCell"/>
</dbReference>
<dbReference type="PANTHER" id="PTHR31251">
    <property type="entry name" value="SQUAMOSA PROMOTER-BINDING-LIKE PROTEIN 4"/>
    <property type="match status" value="1"/>
</dbReference>
<dbReference type="InterPro" id="IPR044817">
    <property type="entry name" value="SBP-like"/>
</dbReference>
<feature type="compositionally biased region" description="Basic and acidic residues" evidence="10">
    <location>
        <begin position="81"/>
        <end position="95"/>
    </location>
</feature>
<dbReference type="SUPFAM" id="SSF48403">
    <property type="entry name" value="Ankyrin repeat"/>
    <property type="match status" value="1"/>
</dbReference>
<feature type="domain" description="SBP-type" evidence="11">
    <location>
        <begin position="150"/>
        <end position="227"/>
    </location>
</feature>
<dbReference type="Gene3D" id="1.25.40.20">
    <property type="entry name" value="Ankyrin repeat-containing domain"/>
    <property type="match status" value="1"/>
</dbReference>
<feature type="region of interest" description="Disordered" evidence="10">
    <location>
        <begin position="460"/>
        <end position="491"/>
    </location>
</feature>
<evidence type="ECO:0000256" key="10">
    <source>
        <dbReference type="SAM" id="MobiDB-lite"/>
    </source>
</evidence>
<reference evidence="12" key="1">
    <citation type="submission" date="2015-07" db="EMBL/GenBank/DDBJ databases">
        <title>Transcriptome Assembly of Anthurium amnicola.</title>
        <authorList>
            <person name="Suzuki J."/>
        </authorList>
    </citation>
    <scope>NUCLEOTIDE SEQUENCE</scope>
</reference>
<dbReference type="SUPFAM" id="SSF103612">
    <property type="entry name" value="SBT domain"/>
    <property type="match status" value="1"/>
</dbReference>
<evidence type="ECO:0000256" key="8">
    <source>
        <dbReference type="ARBA" id="ARBA00023242"/>
    </source>
</evidence>
<feature type="region of interest" description="Disordered" evidence="10">
    <location>
        <begin position="69"/>
        <end position="95"/>
    </location>
</feature>
<dbReference type="InterPro" id="IPR036893">
    <property type="entry name" value="SBP_sf"/>
</dbReference>
<name>A0A1D1XPS6_9ARAE</name>
<organism evidence="12">
    <name type="scientific">Anthurium amnicola</name>
    <dbReference type="NCBI Taxonomy" id="1678845"/>
    <lineage>
        <taxon>Eukaryota</taxon>
        <taxon>Viridiplantae</taxon>
        <taxon>Streptophyta</taxon>
        <taxon>Embryophyta</taxon>
        <taxon>Tracheophyta</taxon>
        <taxon>Spermatophyta</taxon>
        <taxon>Magnoliopsida</taxon>
        <taxon>Liliopsida</taxon>
        <taxon>Araceae</taxon>
        <taxon>Pothoideae</taxon>
        <taxon>Potheae</taxon>
        <taxon>Anthurium</taxon>
    </lineage>
</organism>
<evidence type="ECO:0000256" key="1">
    <source>
        <dbReference type="ARBA" id="ARBA00004123"/>
    </source>
</evidence>
<protein>
    <submittedName>
        <fullName evidence="12">Squamosa promoter-binding-like protein 12</fullName>
    </submittedName>
</protein>
<evidence type="ECO:0000313" key="12">
    <source>
        <dbReference type="EMBL" id="JAT44381.1"/>
    </source>
</evidence>
<dbReference type="FunFam" id="4.10.1100.10:FF:000001">
    <property type="entry name" value="Squamosa promoter-binding-like protein 14"/>
    <property type="match status" value="1"/>
</dbReference>
<keyword evidence="5" id="KW-0805">Transcription regulation</keyword>
<keyword evidence="8" id="KW-0539">Nucleus</keyword>
<dbReference type="PROSITE" id="PS51141">
    <property type="entry name" value="ZF_SBP"/>
    <property type="match status" value="1"/>
</dbReference>
<keyword evidence="6" id="KW-0238">DNA-binding</keyword>
<sequence length="1052" mass="115402">MEAEIGADAHRFYDLEAVEMNGVGRRGMEWDLNDWRWDGDLFVATPLNNVPSDCRSKQLFPVAAIGGLSNSSSSCSGETDPGIKGKGKGESEKRRREVVVLDNDEPDDEANSLTLKLGGHVYSVSEQVDLANCDVNNGKRSKVQAGNSNRAMCQVEGCGADLSQAKDYHRRHKVCETHAKASKALVGNVMQRFCQQCSRFHLLQEFDEGKRSCRRRLAGHNRRRRKTHPDAVANGTSFTDDNASSYLLISLLRILTNLHSDGSGQLKDQDLLSHLLKNLAILAGSFDARNLHGILQTSQDLQRVGTGAATSSEAARAIGSNGALAQESSVPVRSGAKTNCITECQGSPMRPTNQPVSVALGSVEMPQQRNLTETTIGENLQAVLYGRPASLMPAQGCTSDKAGVSSLKQVLPRCSTVERVRYRSFDLNDVCSDGHDVTEEPEDLVTSARLQTGPIHCPPWVLQDSNQASPPQTSGNSDSASAQSLSSSNGDAQCRTDRMVFKLFGKDPSDLPLVLRAQILDWLSNSPTDIEGYIRPGCIILTIYLRLAESTWEQICHNIRSILERLLDVTGDEFWRRGWVYARIQHQIAFIYNGQVVLDTPLLISSHSCQILSVTPIAVCASKRVNFTVRGLNLAQSSIRLLCAFEGKYLVEETTQDLVDSTSTSNEQDGVQYLSFSCSMPNGTGRGFIEVEDHSLCSTFFPFIVAEDDVSSEICMLESTINSTSFDGNCHDLAAGMKLRSQALDFLHEMGWLLRRSHLQSSSENLNSHASAFPLTRFRWLMEFSMANNWCAVVKKLLDVLFGGAVDVGGHPVEIVLAEMALLHNAVQKNLRSMVEFLLRYVPADDLECSVSQNIQEKSGQKGFLFRPDMLGPFDVTPLHIAASRDGAEGMLDVLTNDPGQVGIKAWKSARDSSGITPEDYAVSRGYKSYVHLVQKKINEKSGMDHVIEIPGISAGLDANKKQASGPNSSRSNGFQIEKRVRPTLQASCKICTQRQLAFGIGNGNLTYRPAMCFMVGIAAVCVCVGILLHSPPEVFSVFPPFRWELLDYGFM</sequence>
<dbReference type="EMBL" id="GDJX01023555">
    <property type="protein sequence ID" value="JAT44381.1"/>
    <property type="molecule type" value="Transcribed_RNA"/>
</dbReference>
<keyword evidence="3 9" id="KW-0863">Zinc-finger</keyword>
<evidence type="ECO:0000256" key="4">
    <source>
        <dbReference type="ARBA" id="ARBA00022833"/>
    </source>
</evidence>
<keyword evidence="7" id="KW-0804">Transcription</keyword>
<evidence type="ECO:0000256" key="9">
    <source>
        <dbReference type="PROSITE-ProRule" id="PRU00470"/>
    </source>
</evidence>
<dbReference type="InterPro" id="IPR036770">
    <property type="entry name" value="Ankyrin_rpt-contain_sf"/>
</dbReference>
<keyword evidence="4" id="KW-0862">Zinc</keyword>
<gene>
    <name evidence="12" type="primary">SPL12_4</name>
    <name evidence="12" type="ORF">g.59001</name>
</gene>
<accession>A0A1D1XPS6</accession>
<evidence type="ECO:0000256" key="6">
    <source>
        <dbReference type="ARBA" id="ARBA00023125"/>
    </source>
</evidence>
<evidence type="ECO:0000256" key="5">
    <source>
        <dbReference type="ARBA" id="ARBA00023015"/>
    </source>
</evidence>